<dbReference type="AlphaFoldDB" id="A0A3M7Q1P9"/>
<sequence>MGLEEQFITTFDAYDEEDRTNRWEEWLSRLDCSFSVKTIKEDNQRLQFLKFFGDSGVDKIYRSLKEETDTYEVAKTKLTSHFASQFNTKVFALKFRDVYQYPGETFDDFVNRLKEKAKKCAFSNQEEEIVTQILHRCTCEKVKPDSKNPIKLEQLIAAGKLEDAVKEQLQECKKFIDMNEKSDKVEVNQVNNRTYYQATSYGQTTDKMWQKKHTNSNECPAADKQCWVCGKSGHFAQLWKQRDGNGNRAEHRSGISRGAGHQGGNGNARYGGGSSNGTGRAGSNRGGGYGRGGGQVEISL</sequence>
<dbReference type="Proteomes" id="UP000276133">
    <property type="component" value="Unassembled WGS sequence"/>
</dbReference>
<protein>
    <submittedName>
        <fullName evidence="2">Transposon Tf2-9 poly</fullName>
    </submittedName>
</protein>
<dbReference type="PANTHER" id="PTHR33198">
    <property type="entry name" value="ANK_REP_REGION DOMAIN-CONTAINING PROTEIN-RELATED"/>
    <property type="match status" value="1"/>
</dbReference>
<dbReference type="STRING" id="10195.A0A3M7Q1P9"/>
<dbReference type="PANTHER" id="PTHR33198:SF20">
    <property type="entry name" value="RETROTRANSPOSON GAG DOMAIN-CONTAINING PROTEIN"/>
    <property type="match status" value="1"/>
</dbReference>
<dbReference type="EMBL" id="REGN01007845">
    <property type="protein sequence ID" value="RNA05124.1"/>
    <property type="molecule type" value="Genomic_DNA"/>
</dbReference>
<feature type="compositionally biased region" description="Basic and acidic residues" evidence="1">
    <location>
        <begin position="243"/>
        <end position="253"/>
    </location>
</feature>
<accession>A0A3M7Q1P9</accession>
<evidence type="ECO:0000313" key="2">
    <source>
        <dbReference type="EMBL" id="RNA05124.1"/>
    </source>
</evidence>
<organism evidence="2 3">
    <name type="scientific">Brachionus plicatilis</name>
    <name type="common">Marine rotifer</name>
    <name type="synonym">Brachionus muelleri</name>
    <dbReference type="NCBI Taxonomy" id="10195"/>
    <lineage>
        <taxon>Eukaryota</taxon>
        <taxon>Metazoa</taxon>
        <taxon>Spiralia</taxon>
        <taxon>Gnathifera</taxon>
        <taxon>Rotifera</taxon>
        <taxon>Eurotatoria</taxon>
        <taxon>Monogononta</taxon>
        <taxon>Pseudotrocha</taxon>
        <taxon>Ploima</taxon>
        <taxon>Brachionidae</taxon>
        <taxon>Brachionus</taxon>
    </lineage>
</organism>
<reference evidence="2 3" key="1">
    <citation type="journal article" date="2018" name="Sci. Rep.">
        <title>Genomic signatures of local adaptation to the degree of environmental predictability in rotifers.</title>
        <authorList>
            <person name="Franch-Gras L."/>
            <person name="Hahn C."/>
            <person name="Garcia-Roger E.M."/>
            <person name="Carmona M.J."/>
            <person name="Serra M."/>
            <person name="Gomez A."/>
        </authorList>
    </citation>
    <scope>NUCLEOTIDE SEQUENCE [LARGE SCALE GENOMIC DNA]</scope>
    <source>
        <strain evidence="2">HYR1</strain>
    </source>
</reference>
<gene>
    <name evidence="2" type="ORF">BpHYR1_006213</name>
</gene>
<dbReference type="SUPFAM" id="SSF47353">
    <property type="entry name" value="Retrovirus capsid dimerization domain-like"/>
    <property type="match status" value="1"/>
</dbReference>
<feature type="compositionally biased region" description="Gly residues" evidence="1">
    <location>
        <begin position="260"/>
        <end position="300"/>
    </location>
</feature>
<proteinExistence type="predicted"/>
<feature type="region of interest" description="Disordered" evidence="1">
    <location>
        <begin position="243"/>
        <end position="300"/>
    </location>
</feature>
<evidence type="ECO:0000313" key="3">
    <source>
        <dbReference type="Proteomes" id="UP000276133"/>
    </source>
</evidence>
<dbReference type="OrthoDB" id="8039770at2759"/>
<keyword evidence="3" id="KW-1185">Reference proteome</keyword>
<comment type="caution">
    <text evidence="2">The sequence shown here is derived from an EMBL/GenBank/DDBJ whole genome shotgun (WGS) entry which is preliminary data.</text>
</comment>
<evidence type="ECO:0000256" key="1">
    <source>
        <dbReference type="SAM" id="MobiDB-lite"/>
    </source>
</evidence>
<name>A0A3M7Q1P9_BRAPC</name>